<dbReference type="AlphaFoldDB" id="A0A1Y0I5S4"/>
<reference evidence="2 3" key="1">
    <citation type="submission" date="2017-05" db="EMBL/GenBank/DDBJ databases">
        <title>Genomic insights into alkan degradation activity of Oleiphilus messinensis.</title>
        <authorList>
            <person name="Kozyavkin S.A."/>
            <person name="Slesarev A.I."/>
            <person name="Golyshin P.N."/>
            <person name="Korzhenkov A."/>
            <person name="Golyshina O.N."/>
            <person name="Toshchakov S.V."/>
        </authorList>
    </citation>
    <scope>NUCLEOTIDE SEQUENCE [LARGE SCALE GENOMIC DNA]</scope>
    <source>
        <strain evidence="2 3">ME102</strain>
    </source>
</reference>
<accession>A0A1Y0I5S4</accession>
<sequence>MPAFELLTCKFQCRLCGDEIVSVGDLVTCRCGGIKIDACLKGGFIRRTGEPENFISLCEWRSVETGRVFSDQDKFNSTYIR</sequence>
<proteinExistence type="predicted"/>
<protein>
    <recommendedName>
        <fullName evidence="1">DUF7695 domain-containing protein</fullName>
    </recommendedName>
</protein>
<evidence type="ECO:0000313" key="2">
    <source>
        <dbReference type="EMBL" id="ARU55822.1"/>
    </source>
</evidence>
<dbReference type="Pfam" id="PF24749">
    <property type="entry name" value="DUF7695"/>
    <property type="match status" value="1"/>
</dbReference>
<evidence type="ECO:0000313" key="3">
    <source>
        <dbReference type="Proteomes" id="UP000196027"/>
    </source>
</evidence>
<organism evidence="2 3">
    <name type="scientific">Oleiphilus messinensis</name>
    <dbReference type="NCBI Taxonomy" id="141451"/>
    <lineage>
        <taxon>Bacteria</taxon>
        <taxon>Pseudomonadati</taxon>
        <taxon>Pseudomonadota</taxon>
        <taxon>Gammaproteobacteria</taxon>
        <taxon>Oceanospirillales</taxon>
        <taxon>Oleiphilaceae</taxon>
        <taxon>Oleiphilus</taxon>
    </lineage>
</organism>
<gene>
    <name evidence="2" type="ORF">OLMES_1747</name>
</gene>
<keyword evidence="3" id="KW-1185">Reference proteome</keyword>
<dbReference type="Proteomes" id="UP000196027">
    <property type="component" value="Chromosome"/>
</dbReference>
<dbReference type="KEGG" id="ome:OLMES_1747"/>
<name>A0A1Y0I5S4_9GAMM</name>
<evidence type="ECO:0000259" key="1">
    <source>
        <dbReference type="Pfam" id="PF24749"/>
    </source>
</evidence>
<dbReference type="InterPro" id="IPR056112">
    <property type="entry name" value="DUF7695"/>
</dbReference>
<dbReference type="EMBL" id="CP021425">
    <property type="protein sequence ID" value="ARU55822.1"/>
    <property type="molecule type" value="Genomic_DNA"/>
</dbReference>
<feature type="domain" description="DUF7695" evidence="1">
    <location>
        <begin position="10"/>
        <end position="54"/>
    </location>
</feature>